<dbReference type="AlphaFoldDB" id="A0A1T5DJY6"/>
<reference evidence="2" key="1">
    <citation type="submission" date="2017-02" db="EMBL/GenBank/DDBJ databases">
        <authorList>
            <person name="Varghese N."/>
            <person name="Submissions S."/>
        </authorList>
    </citation>
    <scope>NUCLEOTIDE SEQUENCE [LARGE SCALE GENOMIC DNA]</scope>
    <source>
        <strain evidence="2">DSM 22270</strain>
    </source>
</reference>
<proteinExistence type="predicted"/>
<dbReference type="Proteomes" id="UP000190897">
    <property type="component" value="Unassembled WGS sequence"/>
</dbReference>
<name>A0A1T5DJY6_9BACT</name>
<accession>A0A1T5DJY6</accession>
<dbReference type="EMBL" id="FUZA01000002">
    <property type="protein sequence ID" value="SKB71800.1"/>
    <property type="molecule type" value="Genomic_DNA"/>
</dbReference>
<sequence length="96" mass="10599">MACGCNGPVFKTVENAEASYLGDGYFIIKNNMQGDSLLYGWACEQDTTLAKSPDQYTRDYIVSVNLMRACPVNDVVFPATMFATVDMVNVTAIRKK</sequence>
<evidence type="ECO:0000313" key="1">
    <source>
        <dbReference type="EMBL" id="SKB71800.1"/>
    </source>
</evidence>
<protein>
    <submittedName>
        <fullName evidence="1">Uncharacterized protein</fullName>
    </submittedName>
</protein>
<keyword evidence="2" id="KW-1185">Reference proteome</keyword>
<evidence type="ECO:0000313" key="2">
    <source>
        <dbReference type="Proteomes" id="UP000190897"/>
    </source>
</evidence>
<organism evidence="1 2">
    <name type="scientific">Dyadobacter psychrophilus</name>
    <dbReference type="NCBI Taxonomy" id="651661"/>
    <lineage>
        <taxon>Bacteria</taxon>
        <taxon>Pseudomonadati</taxon>
        <taxon>Bacteroidota</taxon>
        <taxon>Cytophagia</taxon>
        <taxon>Cytophagales</taxon>
        <taxon>Spirosomataceae</taxon>
        <taxon>Dyadobacter</taxon>
    </lineage>
</organism>
<gene>
    <name evidence="1" type="ORF">SAMN05660293_01668</name>
</gene>